<sequence>MKKFLVLSFLMVLFACAVSFAQTTTTSQWTTNGYHRVQPNFSSYLNSAGDLVVDMGASVDIFTNPLPPGVTITRIAVNILNDSNHELPTGGYTYDFYNEGTSGTVWLNAVFTESLFYRTQYEFLVDYSDNTYESYSILVQR</sequence>
<keyword evidence="1" id="KW-0732">Signal</keyword>
<organism evidence="2 3">
    <name type="scientific">Mucilaginibacter terrae</name>
    <dbReference type="NCBI Taxonomy" id="1955052"/>
    <lineage>
        <taxon>Bacteria</taxon>
        <taxon>Pseudomonadati</taxon>
        <taxon>Bacteroidota</taxon>
        <taxon>Sphingobacteriia</taxon>
        <taxon>Sphingobacteriales</taxon>
        <taxon>Sphingobacteriaceae</taxon>
        <taxon>Mucilaginibacter</taxon>
    </lineage>
</organism>
<name>A0ABU3GWC3_9SPHI</name>
<dbReference type="EMBL" id="JAVLVU010000001">
    <property type="protein sequence ID" value="MDT3404071.1"/>
    <property type="molecule type" value="Genomic_DNA"/>
</dbReference>
<dbReference type="RefSeq" id="WP_311951411.1">
    <property type="nucleotide sequence ID" value="NZ_JAVLVU010000001.1"/>
</dbReference>
<feature type="signal peptide" evidence="1">
    <location>
        <begin position="1"/>
        <end position="21"/>
    </location>
</feature>
<evidence type="ECO:0000313" key="3">
    <source>
        <dbReference type="Proteomes" id="UP001258315"/>
    </source>
</evidence>
<protein>
    <submittedName>
        <fullName evidence="2">Uncharacterized protein</fullName>
    </submittedName>
</protein>
<evidence type="ECO:0000313" key="2">
    <source>
        <dbReference type="EMBL" id="MDT3404071.1"/>
    </source>
</evidence>
<keyword evidence="3" id="KW-1185">Reference proteome</keyword>
<evidence type="ECO:0000256" key="1">
    <source>
        <dbReference type="SAM" id="SignalP"/>
    </source>
</evidence>
<proteinExistence type="predicted"/>
<accession>A0ABU3GWC3</accession>
<dbReference type="PROSITE" id="PS51257">
    <property type="entry name" value="PROKAR_LIPOPROTEIN"/>
    <property type="match status" value="1"/>
</dbReference>
<comment type="caution">
    <text evidence="2">The sequence shown here is derived from an EMBL/GenBank/DDBJ whole genome shotgun (WGS) entry which is preliminary data.</text>
</comment>
<dbReference type="Proteomes" id="UP001258315">
    <property type="component" value="Unassembled WGS sequence"/>
</dbReference>
<reference evidence="3" key="1">
    <citation type="submission" date="2023-07" db="EMBL/GenBank/DDBJ databases">
        <title>Functional and genomic diversity of the sorghum phyllosphere microbiome.</title>
        <authorList>
            <person name="Shade A."/>
        </authorList>
    </citation>
    <scope>NUCLEOTIDE SEQUENCE [LARGE SCALE GENOMIC DNA]</scope>
    <source>
        <strain evidence="3">SORGH_AS_0422</strain>
    </source>
</reference>
<gene>
    <name evidence="2" type="ORF">QE417_003143</name>
</gene>
<feature type="chain" id="PRO_5045292158" evidence="1">
    <location>
        <begin position="22"/>
        <end position="141"/>
    </location>
</feature>